<feature type="region of interest" description="Disordered" evidence="1">
    <location>
        <begin position="67"/>
        <end position="111"/>
    </location>
</feature>
<dbReference type="EMBL" id="JBHSCR010000010">
    <property type="protein sequence ID" value="MFC4348513.1"/>
    <property type="molecule type" value="Genomic_DNA"/>
</dbReference>
<dbReference type="Proteomes" id="UP001595776">
    <property type="component" value="Unassembled WGS sequence"/>
</dbReference>
<proteinExistence type="predicted"/>
<feature type="transmembrane region" description="Helical" evidence="2">
    <location>
        <begin position="39"/>
        <end position="57"/>
    </location>
</feature>
<feature type="compositionally biased region" description="Basic and acidic residues" evidence="1">
    <location>
        <begin position="101"/>
        <end position="111"/>
    </location>
</feature>
<sequence>MNKQPSWIERQKAKANLRAQMTFGDALKKDLQEMGLSGLLFRIAIAGFMILGFVFWLQNVTASEYSTPQSTDLMPSNQVTPKPADKDTTATALESQTQSSKKAEPGEDVSRQDLAAEVDLIVVAGSSYEEIGGDPNLLPPAGNREEGDMGNKTNSQETLVTEGKTADSLSVPSDVVLSELLKRSQAYYQPREANSNQGSYSEDASRHDGGILRQATGHQWVQSTYANKLATASDIVFAVNKTRNQLLAEQVVICMDEALDEPMVRDQSIASLSSMCLLLLE</sequence>
<comment type="caution">
    <text evidence="3">The sequence shown here is derived from an EMBL/GenBank/DDBJ whole genome shotgun (WGS) entry which is preliminary data.</text>
</comment>
<evidence type="ECO:0000256" key="2">
    <source>
        <dbReference type="SAM" id="Phobius"/>
    </source>
</evidence>
<reference evidence="4" key="1">
    <citation type="journal article" date="2019" name="Int. J. Syst. Evol. Microbiol.">
        <title>The Global Catalogue of Microorganisms (GCM) 10K type strain sequencing project: providing services to taxonomists for standard genome sequencing and annotation.</title>
        <authorList>
            <consortium name="The Broad Institute Genomics Platform"/>
            <consortium name="The Broad Institute Genome Sequencing Center for Infectious Disease"/>
            <person name="Wu L."/>
            <person name="Ma J."/>
        </authorList>
    </citation>
    <scope>NUCLEOTIDE SEQUENCE [LARGE SCALE GENOMIC DNA]</scope>
    <source>
        <strain evidence="4">CGMCC 1.15304</strain>
    </source>
</reference>
<evidence type="ECO:0000313" key="4">
    <source>
        <dbReference type="Proteomes" id="UP001595776"/>
    </source>
</evidence>
<feature type="region of interest" description="Disordered" evidence="1">
    <location>
        <begin position="132"/>
        <end position="166"/>
    </location>
</feature>
<evidence type="ECO:0000313" key="3">
    <source>
        <dbReference type="EMBL" id="MFC4348513.1"/>
    </source>
</evidence>
<accession>A0ABV8UCS6</accession>
<keyword evidence="2" id="KW-0812">Transmembrane</keyword>
<keyword evidence="4" id="KW-1185">Reference proteome</keyword>
<evidence type="ECO:0000256" key="1">
    <source>
        <dbReference type="SAM" id="MobiDB-lite"/>
    </source>
</evidence>
<feature type="compositionally biased region" description="Polar residues" evidence="1">
    <location>
        <begin position="67"/>
        <end position="80"/>
    </location>
</feature>
<protein>
    <submittedName>
        <fullName evidence="3">Uncharacterized protein</fullName>
    </submittedName>
</protein>
<keyword evidence="2" id="KW-0472">Membrane</keyword>
<gene>
    <name evidence="3" type="ORF">ACFO5Q_11730</name>
</gene>
<feature type="compositionally biased region" description="Polar residues" evidence="1">
    <location>
        <begin position="89"/>
        <end position="100"/>
    </location>
</feature>
<keyword evidence="2" id="KW-1133">Transmembrane helix</keyword>
<organism evidence="3 4">
    <name type="scientific">Kordiimonas lipolytica</name>
    <dbReference type="NCBI Taxonomy" id="1662421"/>
    <lineage>
        <taxon>Bacteria</taxon>
        <taxon>Pseudomonadati</taxon>
        <taxon>Pseudomonadota</taxon>
        <taxon>Alphaproteobacteria</taxon>
        <taxon>Kordiimonadales</taxon>
        <taxon>Kordiimonadaceae</taxon>
        <taxon>Kordiimonas</taxon>
    </lineage>
</organism>
<dbReference type="RefSeq" id="WP_156432044.1">
    <property type="nucleotide sequence ID" value="NZ_JBHSCR010000010.1"/>
</dbReference>
<name>A0ABV8UCS6_9PROT</name>